<dbReference type="GO" id="GO:0016491">
    <property type="term" value="F:oxidoreductase activity"/>
    <property type="evidence" value="ECO:0007669"/>
    <property type="project" value="UniProtKB-KW"/>
</dbReference>
<dbReference type="SUPFAM" id="SSF50129">
    <property type="entry name" value="GroES-like"/>
    <property type="match status" value="1"/>
</dbReference>
<dbReference type="CDD" id="cd05289">
    <property type="entry name" value="MDR_like_2"/>
    <property type="match status" value="1"/>
</dbReference>
<gene>
    <name evidence="3" type="ORF">Asera_03680</name>
</gene>
<dbReference type="Gene3D" id="3.90.180.10">
    <property type="entry name" value="Medium-chain alcohol dehydrogenases, catalytic domain"/>
    <property type="match status" value="1"/>
</dbReference>
<organism evidence="3 4">
    <name type="scientific">Actinocatenispora sera</name>
    <dbReference type="NCBI Taxonomy" id="390989"/>
    <lineage>
        <taxon>Bacteria</taxon>
        <taxon>Bacillati</taxon>
        <taxon>Actinomycetota</taxon>
        <taxon>Actinomycetes</taxon>
        <taxon>Micromonosporales</taxon>
        <taxon>Micromonosporaceae</taxon>
        <taxon>Actinocatenispora</taxon>
    </lineage>
</organism>
<evidence type="ECO:0000256" key="1">
    <source>
        <dbReference type="ARBA" id="ARBA00023002"/>
    </source>
</evidence>
<feature type="domain" description="Enoyl reductase (ER)" evidence="2">
    <location>
        <begin position="10"/>
        <end position="310"/>
    </location>
</feature>
<proteinExistence type="predicted"/>
<dbReference type="InterPro" id="IPR011032">
    <property type="entry name" value="GroES-like_sf"/>
</dbReference>
<dbReference type="InterPro" id="IPR002364">
    <property type="entry name" value="Quin_OxRdtase/zeta-crystal_CS"/>
</dbReference>
<dbReference type="PANTHER" id="PTHR11695:SF294">
    <property type="entry name" value="RETICULON-4-INTERACTING PROTEIN 1, MITOCHONDRIAL"/>
    <property type="match status" value="1"/>
</dbReference>
<protein>
    <submittedName>
        <fullName evidence="3">NADPH:quinone reductase</fullName>
    </submittedName>
</protein>
<dbReference type="Pfam" id="PF08240">
    <property type="entry name" value="ADH_N"/>
    <property type="match status" value="1"/>
</dbReference>
<dbReference type="SMART" id="SM00829">
    <property type="entry name" value="PKS_ER"/>
    <property type="match status" value="1"/>
</dbReference>
<dbReference type="GO" id="GO:0008270">
    <property type="term" value="F:zinc ion binding"/>
    <property type="evidence" value="ECO:0007669"/>
    <property type="project" value="InterPro"/>
</dbReference>
<dbReference type="Pfam" id="PF13602">
    <property type="entry name" value="ADH_zinc_N_2"/>
    <property type="match status" value="1"/>
</dbReference>
<dbReference type="Gene3D" id="3.40.50.720">
    <property type="entry name" value="NAD(P)-binding Rossmann-like Domain"/>
    <property type="match status" value="1"/>
</dbReference>
<dbReference type="PROSITE" id="PS01162">
    <property type="entry name" value="QOR_ZETA_CRYSTAL"/>
    <property type="match status" value="1"/>
</dbReference>
<dbReference type="OrthoDB" id="3175656at2"/>
<dbReference type="InterPro" id="IPR013154">
    <property type="entry name" value="ADH-like_N"/>
</dbReference>
<dbReference type="PANTHER" id="PTHR11695">
    <property type="entry name" value="ALCOHOL DEHYDROGENASE RELATED"/>
    <property type="match status" value="1"/>
</dbReference>
<reference evidence="3" key="1">
    <citation type="submission" date="2020-08" db="EMBL/GenBank/DDBJ databases">
        <title>Whole genome shotgun sequence of Actinocatenispora sera NBRC 101916.</title>
        <authorList>
            <person name="Komaki H."/>
            <person name="Tamura T."/>
        </authorList>
    </citation>
    <scope>NUCLEOTIDE SEQUENCE</scope>
    <source>
        <strain evidence="3">NBRC 101916</strain>
    </source>
</reference>
<dbReference type="KEGG" id="aser:Asera_03680"/>
<keyword evidence="1" id="KW-0560">Oxidoreductase</keyword>
<dbReference type="EMBL" id="AP023354">
    <property type="protein sequence ID" value="BCJ26260.1"/>
    <property type="molecule type" value="Genomic_DNA"/>
</dbReference>
<name>A0A810KT42_9ACTN</name>
<evidence type="ECO:0000313" key="4">
    <source>
        <dbReference type="Proteomes" id="UP000680750"/>
    </source>
</evidence>
<sequence>MRAMVCDGFGGPEVLQPAELPRPEPLGTEVLVRVHAAGVNPVDWKTRADGETPAPVGPGPYVLGWDVSGVVEQVGIGVTRFAVGDEVYGMPWFPRQAGGYAQYVTAPSRQFARKPAGLEHVEAAGLPLAGLTAWQALVDTADVRPGQRVLVTAAAGGVGHLAVQIAKARGGYVLGTASAGKHEVLRSLGVDEPIDYTSVDVADTVRDVDVVLDLVGGAAGPSLLRVLRPGGILIPIAGGASDAAVAAAADAGVRAATVLVEPDGAALTELSRLVDGGRLGVRVAATFPLADAAEAHRLGEQGRTLGKIVLTVS</sequence>
<evidence type="ECO:0000313" key="3">
    <source>
        <dbReference type="EMBL" id="BCJ26260.1"/>
    </source>
</evidence>
<dbReference type="InterPro" id="IPR036291">
    <property type="entry name" value="NAD(P)-bd_dom_sf"/>
</dbReference>
<dbReference type="AlphaFoldDB" id="A0A810KT42"/>
<evidence type="ECO:0000259" key="2">
    <source>
        <dbReference type="SMART" id="SM00829"/>
    </source>
</evidence>
<dbReference type="Proteomes" id="UP000680750">
    <property type="component" value="Chromosome"/>
</dbReference>
<dbReference type="InterPro" id="IPR050700">
    <property type="entry name" value="YIM1/Zinc_Alcohol_DH_Fams"/>
</dbReference>
<accession>A0A810KT42</accession>
<dbReference type="InterPro" id="IPR020843">
    <property type="entry name" value="ER"/>
</dbReference>
<dbReference type="RefSeq" id="WP_030449983.1">
    <property type="nucleotide sequence ID" value="NZ_AP023354.1"/>
</dbReference>
<keyword evidence="4" id="KW-1185">Reference proteome</keyword>
<dbReference type="SUPFAM" id="SSF51735">
    <property type="entry name" value="NAD(P)-binding Rossmann-fold domains"/>
    <property type="match status" value="1"/>
</dbReference>